<reference evidence="2" key="2">
    <citation type="submission" date="2021-08" db="EMBL/GenBank/DDBJ databases">
        <authorList>
            <person name="Eriksson T."/>
        </authorList>
    </citation>
    <scope>NUCLEOTIDE SEQUENCE</scope>
    <source>
        <strain evidence="2">Stoneville</strain>
        <tissue evidence="2">Whole head</tissue>
    </source>
</reference>
<proteinExistence type="predicted"/>
<comment type="caution">
    <text evidence="2">The sequence shown here is derived from an EMBL/GenBank/DDBJ whole genome shotgun (WGS) entry which is preliminary data.</text>
</comment>
<evidence type="ECO:0000313" key="3">
    <source>
        <dbReference type="Proteomes" id="UP000719412"/>
    </source>
</evidence>
<keyword evidence="3" id="KW-1185">Reference proteome</keyword>
<dbReference type="EMBL" id="JABDTM020023665">
    <property type="protein sequence ID" value="KAH0815016.1"/>
    <property type="molecule type" value="Genomic_DNA"/>
</dbReference>
<dbReference type="AlphaFoldDB" id="A0A8J6LII6"/>
<protein>
    <submittedName>
        <fullName evidence="2">Uncharacterized protein</fullName>
    </submittedName>
</protein>
<evidence type="ECO:0000313" key="2">
    <source>
        <dbReference type="EMBL" id="KAH0815016.1"/>
    </source>
</evidence>
<sequence length="155" mass="16016">MGPESSRVLAGGVVYLVGILVKIVVDPPPTPGPPVALLIIPGHHYHQALIRNGRLRSAKGTDSDPSVHPDEGSKEESARSGGGGGGPETSGERQSACAVATGFKAGSRGHGRDVIVDSSTILPLFSHGNRLVAVCLWTIDEIAACAYVTLQTCEL</sequence>
<feature type="compositionally biased region" description="Basic and acidic residues" evidence="1">
    <location>
        <begin position="59"/>
        <end position="78"/>
    </location>
</feature>
<accession>A0A8J6LII6</accession>
<feature type="region of interest" description="Disordered" evidence="1">
    <location>
        <begin position="56"/>
        <end position="96"/>
    </location>
</feature>
<organism evidence="2 3">
    <name type="scientific">Tenebrio molitor</name>
    <name type="common">Yellow mealworm beetle</name>
    <dbReference type="NCBI Taxonomy" id="7067"/>
    <lineage>
        <taxon>Eukaryota</taxon>
        <taxon>Metazoa</taxon>
        <taxon>Ecdysozoa</taxon>
        <taxon>Arthropoda</taxon>
        <taxon>Hexapoda</taxon>
        <taxon>Insecta</taxon>
        <taxon>Pterygota</taxon>
        <taxon>Neoptera</taxon>
        <taxon>Endopterygota</taxon>
        <taxon>Coleoptera</taxon>
        <taxon>Polyphaga</taxon>
        <taxon>Cucujiformia</taxon>
        <taxon>Tenebrionidae</taxon>
        <taxon>Tenebrio</taxon>
    </lineage>
</organism>
<reference evidence="2" key="1">
    <citation type="journal article" date="2020" name="J Insects Food Feed">
        <title>The yellow mealworm (Tenebrio molitor) genome: a resource for the emerging insects as food and feed industry.</title>
        <authorList>
            <person name="Eriksson T."/>
            <person name="Andere A."/>
            <person name="Kelstrup H."/>
            <person name="Emery V."/>
            <person name="Picard C."/>
        </authorList>
    </citation>
    <scope>NUCLEOTIDE SEQUENCE</scope>
    <source>
        <strain evidence="2">Stoneville</strain>
        <tissue evidence="2">Whole head</tissue>
    </source>
</reference>
<name>A0A8J6LII6_TENMO</name>
<evidence type="ECO:0000256" key="1">
    <source>
        <dbReference type="SAM" id="MobiDB-lite"/>
    </source>
</evidence>
<gene>
    <name evidence="2" type="ORF">GEV33_007775</name>
</gene>
<dbReference type="Proteomes" id="UP000719412">
    <property type="component" value="Unassembled WGS sequence"/>
</dbReference>